<dbReference type="GO" id="GO:0004861">
    <property type="term" value="F:cyclin-dependent protein serine/threonine kinase inhibitor activity"/>
    <property type="evidence" value="ECO:0007669"/>
    <property type="project" value="InterPro"/>
</dbReference>
<comment type="caution">
    <text evidence="5">The sequence shown here is derived from an EMBL/GenBank/DDBJ whole genome shotgun (WGS) entry which is preliminary data.</text>
</comment>
<evidence type="ECO:0000256" key="3">
    <source>
        <dbReference type="SAM" id="MobiDB-lite"/>
    </source>
</evidence>
<dbReference type="Proteomes" id="UP000823388">
    <property type="component" value="Chromosome 4K"/>
</dbReference>
<dbReference type="InterPro" id="IPR044275">
    <property type="entry name" value="KRP"/>
</dbReference>
<evidence type="ECO:0000256" key="2">
    <source>
        <dbReference type="ARBA" id="ARBA00023013"/>
    </source>
</evidence>
<dbReference type="InterPro" id="IPR044898">
    <property type="entry name" value="CDI_dom_sf"/>
</dbReference>
<protein>
    <recommendedName>
        <fullName evidence="4">Cyclin-dependent kinase inhibitor domain-containing protein</fullName>
    </recommendedName>
</protein>
<feature type="region of interest" description="Disordered" evidence="3">
    <location>
        <begin position="56"/>
        <end position="118"/>
    </location>
</feature>
<sequence>MAEARCPAALLRPVGAPPRSGGASEEPPVAAVAGTSSSCSSTASSVDVVVAAAAWERSGGGAEEVREDYRGVESAASDSAGCDRERRVATPSSRPPVDLSDEESGQSQQAGPTTWAAPTSVACRARTAPAAEEMEEFFAAAEKAVAERFAAKYNFDVARGLPLDAGGRFEWTTVASG</sequence>
<name>A0A8T0TP90_PANVG</name>
<keyword evidence="2" id="KW-0649">Protein kinase inhibitor</keyword>
<evidence type="ECO:0000256" key="1">
    <source>
        <dbReference type="ARBA" id="ARBA00010274"/>
    </source>
</evidence>
<organism evidence="5 6">
    <name type="scientific">Panicum virgatum</name>
    <name type="common">Blackwell switchgrass</name>
    <dbReference type="NCBI Taxonomy" id="38727"/>
    <lineage>
        <taxon>Eukaryota</taxon>
        <taxon>Viridiplantae</taxon>
        <taxon>Streptophyta</taxon>
        <taxon>Embryophyta</taxon>
        <taxon>Tracheophyta</taxon>
        <taxon>Spermatophyta</taxon>
        <taxon>Magnoliopsida</taxon>
        <taxon>Liliopsida</taxon>
        <taxon>Poales</taxon>
        <taxon>Poaceae</taxon>
        <taxon>PACMAD clade</taxon>
        <taxon>Panicoideae</taxon>
        <taxon>Panicodae</taxon>
        <taxon>Paniceae</taxon>
        <taxon>Panicinae</taxon>
        <taxon>Panicum</taxon>
        <taxon>Panicum sect. Hiantes</taxon>
    </lineage>
</organism>
<feature type="compositionally biased region" description="Low complexity" evidence="3">
    <location>
        <begin position="29"/>
        <end position="43"/>
    </location>
</feature>
<dbReference type="InterPro" id="IPR003175">
    <property type="entry name" value="CDI_dom"/>
</dbReference>
<dbReference type="PANTHER" id="PTHR46776">
    <property type="entry name" value="CYCLIN-DEPENDENT KINASE INHIBITOR 4-RELATED"/>
    <property type="match status" value="1"/>
</dbReference>
<dbReference type="GO" id="GO:0051726">
    <property type="term" value="P:regulation of cell cycle"/>
    <property type="evidence" value="ECO:0007669"/>
    <property type="project" value="InterPro"/>
</dbReference>
<evidence type="ECO:0000259" key="4">
    <source>
        <dbReference type="Pfam" id="PF02234"/>
    </source>
</evidence>
<dbReference type="Pfam" id="PF02234">
    <property type="entry name" value="CDI"/>
    <property type="match status" value="1"/>
</dbReference>
<reference evidence="5" key="1">
    <citation type="submission" date="2020-05" db="EMBL/GenBank/DDBJ databases">
        <title>WGS assembly of Panicum virgatum.</title>
        <authorList>
            <person name="Lovell J.T."/>
            <person name="Jenkins J."/>
            <person name="Shu S."/>
            <person name="Juenger T.E."/>
            <person name="Schmutz J."/>
        </authorList>
    </citation>
    <scope>NUCLEOTIDE SEQUENCE</scope>
    <source>
        <strain evidence="5">AP13</strain>
    </source>
</reference>
<proteinExistence type="inferred from homology"/>
<evidence type="ECO:0000313" key="6">
    <source>
        <dbReference type="Proteomes" id="UP000823388"/>
    </source>
</evidence>
<gene>
    <name evidence="5" type="ORF">PVAP13_4KG227400</name>
</gene>
<feature type="region of interest" description="Disordered" evidence="3">
    <location>
        <begin position="1"/>
        <end position="43"/>
    </location>
</feature>
<accession>A0A8T0TP90</accession>
<evidence type="ECO:0000313" key="5">
    <source>
        <dbReference type="EMBL" id="KAG2610843.1"/>
    </source>
</evidence>
<dbReference type="Gene3D" id="4.10.365.10">
    <property type="entry name" value="p27"/>
    <property type="match status" value="1"/>
</dbReference>
<keyword evidence="6" id="KW-1185">Reference proteome</keyword>
<dbReference type="EMBL" id="CM029043">
    <property type="protein sequence ID" value="KAG2610843.1"/>
    <property type="molecule type" value="Genomic_DNA"/>
</dbReference>
<comment type="similarity">
    <text evidence="1">Belongs to the CDI family. ICK/KRP subfamily.</text>
</comment>
<dbReference type="AlphaFoldDB" id="A0A8T0TP90"/>
<feature type="domain" description="Cyclin-dependent kinase inhibitor" evidence="4">
    <location>
        <begin position="129"/>
        <end position="174"/>
    </location>
</feature>
<dbReference type="GO" id="GO:0005634">
    <property type="term" value="C:nucleus"/>
    <property type="evidence" value="ECO:0007669"/>
    <property type="project" value="InterPro"/>
</dbReference>